<dbReference type="Proteomes" id="UP001177003">
    <property type="component" value="Chromosome 2"/>
</dbReference>
<feature type="region of interest" description="Disordered" evidence="1">
    <location>
        <begin position="1"/>
        <end position="37"/>
    </location>
</feature>
<keyword evidence="3" id="KW-1185">Reference proteome</keyword>
<gene>
    <name evidence="2" type="ORF">LSALG_LOCUS13444</name>
</gene>
<dbReference type="EMBL" id="OX465078">
    <property type="protein sequence ID" value="CAI9273286.1"/>
    <property type="molecule type" value="Genomic_DNA"/>
</dbReference>
<evidence type="ECO:0000256" key="1">
    <source>
        <dbReference type="SAM" id="MobiDB-lite"/>
    </source>
</evidence>
<proteinExistence type="predicted"/>
<organism evidence="2 3">
    <name type="scientific">Lactuca saligna</name>
    <name type="common">Willowleaf lettuce</name>
    <dbReference type="NCBI Taxonomy" id="75948"/>
    <lineage>
        <taxon>Eukaryota</taxon>
        <taxon>Viridiplantae</taxon>
        <taxon>Streptophyta</taxon>
        <taxon>Embryophyta</taxon>
        <taxon>Tracheophyta</taxon>
        <taxon>Spermatophyta</taxon>
        <taxon>Magnoliopsida</taxon>
        <taxon>eudicotyledons</taxon>
        <taxon>Gunneridae</taxon>
        <taxon>Pentapetalae</taxon>
        <taxon>asterids</taxon>
        <taxon>campanulids</taxon>
        <taxon>Asterales</taxon>
        <taxon>Asteraceae</taxon>
        <taxon>Cichorioideae</taxon>
        <taxon>Cichorieae</taxon>
        <taxon>Lactucinae</taxon>
        <taxon>Lactuca</taxon>
    </lineage>
</organism>
<evidence type="ECO:0000313" key="2">
    <source>
        <dbReference type="EMBL" id="CAI9273286.1"/>
    </source>
</evidence>
<reference evidence="2" key="1">
    <citation type="submission" date="2023-04" db="EMBL/GenBank/DDBJ databases">
        <authorList>
            <person name="Vijverberg K."/>
            <person name="Xiong W."/>
            <person name="Schranz E."/>
        </authorList>
    </citation>
    <scope>NUCLEOTIDE SEQUENCE</scope>
</reference>
<evidence type="ECO:0000313" key="3">
    <source>
        <dbReference type="Proteomes" id="UP001177003"/>
    </source>
</evidence>
<name>A0AA35YG20_LACSI</name>
<dbReference type="AlphaFoldDB" id="A0AA35YG20"/>
<accession>A0AA35YG20</accession>
<sequence length="131" mass="14788">MGYIDGKVEKHEAPPSGSVVHDDASSSSCYATEDDEETQIHLGPKISIKEHLEKDKMNFRILLIVVPLEEPYLGLITNINKIECPNGPSVKFLVNAVHTMEELKLPGNHLIWISVKLQFWVVQGDPEAWLW</sequence>
<protein>
    <submittedName>
        <fullName evidence="2">Uncharacterized protein</fullName>
    </submittedName>
</protein>
<feature type="compositionally biased region" description="Basic and acidic residues" evidence="1">
    <location>
        <begin position="1"/>
        <end position="13"/>
    </location>
</feature>